<evidence type="ECO:0000259" key="1">
    <source>
        <dbReference type="Pfam" id="PF13566"/>
    </source>
</evidence>
<organism evidence="2 3">
    <name type="scientific">Solibaculum mannosilyticum</name>
    <dbReference type="NCBI Taxonomy" id="2780922"/>
    <lineage>
        <taxon>Bacteria</taxon>
        <taxon>Bacillati</taxon>
        <taxon>Bacillota</taxon>
        <taxon>Clostridia</taxon>
        <taxon>Eubacteriales</taxon>
        <taxon>Oscillospiraceae</taxon>
        <taxon>Solibaculum</taxon>
    </lineage>
</organism>
<dbReference type="EMBL" id="AP023321">
    <property type="protein sequence ID" value="BCI60209.1"/>
    <property type="molecule type" value="Genomic_DNA"/>
</dbReference>
<accession>A0A7I8D3X6</accession>
<dbReference type="NCBIfam" id="TIGR03915">
    <property type="entry name" value="SAM_7_link_chp"/>
    <property type="match status" value="1"/>
</dbReference>
<name>A0A7I8D3X6_9FIRM</name>
<dbReference type="Proteomes" id="UP000593890">
    <property type="component" value="Chromosome"/>
</dbReference>
<evidence type="ECO:0000313" key="2">
    <source>
        <dbReference type="EMBL" id="BCI60209.1"/>
    </source>
</evidence>
<evidence type="ECO:0000313" key="3">
    <source>
        <dbReference type="Proteomes" id="UP000593890"/>
    </source>
</evidence>
<gene>
    <name evidence="2" type="ORF">C12CBH8_08480</name>
</gene>
<dbReference type="InterPro" id="IPR025404">
    <property type="entry name" value="DUF4130"/>
</dbReference>
<proteinExistence type="predicted"/>
<feature type="domain" description="DUF4130" evidence="1">
    <location>
        <begin position="86"/>
        <end position="246"/>
    </location>
</feature>
<dbReference type="InterPro" id="IPR023875">
    <property type="entry name" value="DNA_repair_put"/>
</dbReference>
<keyword evidence="3" id="KW-1185">Reference proteome</keyword>
<dbReference type="Pfam" id="PF13566">
    <property type="entry name" value="DUF4130"/>
    <property type="match status" value="1"/>
</dbReference>
<dbReference type="RefSeq" id="WP_090263647.1">
    <property type="nucleotide sequence ID" value="NZ_AP023321.1"/>
</dbReference>
<protein>
    <submittedName>
        <fullName evidence="2">DNA metabolism protein</fullName>
    </submittedName>
</protein>
<dbReference type="AlphaFoldDB" id="A0A7I8D3X6"/>
<dbReference type="KEGG" id="sman:C12CBH8_08480"/>
<sequence length="257" mass="30218">MSHRATVTYLYDGSFEGLLTACFDAWKQPSARIVEHTGFQQQLGEQYVTVETEPCKFSRVYKAILTKLGEQCLRTVYLAYLSHDEERGSKILAFLRLGFRVGRSINRRLADQEVLDIQSLATFVSNERIRMMEFIRFALYEGGIYYARIQPRNHVLPVIMSHFADRLGSIPFIIHDAGRNLAGVWDTREWIIVSAEGMNLPHLHEDEMKWQRLWKRFYDKVAVEGRINPKLRRQMMPKRYWDNLCEMNLLSEESRSF</sequence>
<reference evidence="3" key="1">
    <citation type="submission" date="2020-07" db="EMBL/GenBank/DDBJ databases">
        <title>Complete genome sequencing of Clostridia bacterium strain 12CBH8.</title>
        <authorList>
            <person name="Sakamoto M."/>
            <person name="Murakami T."/>
            <person name="Mori H."/>
        </authorList>
    </citation>
    <scope>NUCLEOTIDE SEQUENCE [LARGE SCALE GENOMIC DNA]</scope>
    <source>
        <strain evidence="3">12CBH8</strain>
    </source>
</reference>